<dbReference type="GO" id="GO:0032259">
    <property type="term" value="P:methylation"/>
    <property type="evidence" value="ECO:0007669"/>
    <property type="project" value="UniProtKB-KW"/>
</dbReference>
<dbReference type="InterPro" id="IPR036086">
    <property type="entry name" value="ParB/Sulfiredoxin_sf"/>
</dbReference>
<dbReference type="Gene3D" id="3.90.1530.10">
    <property type="entry name" value="Conserved hypothetical protein from pyrococcus furiosus pfu- 392566-001, ParB domain"/>
    <property type="match status" value="1"/>
</dbReference>
<dbReference type="Pfam" id="PF01555">
    <property type="entry name" value="N6_N4_Mtase"/>
    <property type="match status" value="1"/>
</dbReference>
<organism evidence="5 6">
    <name type="scientific">Thermus tengchongensis</name>
    <dbReference type="NCBI Taxonomy" id="1214928"/>
    <lineage>
        <taxon>Bacteria</taxon>
        <taxon>Thermotogati</taxon>
        <taxon>Deinococcota</taxon>
        <taxon>Deinococci</taxon>
        <taxon>Thermales</taxon>
        <taxon>Thermaceae</taxon>
        <taxon>Thermus</taxon>
    </lineage>
</organism>
<dbReference type="SUPFAM" id="SSF110849">
    <property type="entry name" value="ParB/Sulfiredoxin"/>
    <property type="match status" value="1"/>
</dbReference>
<dbReference type="SUPFAM" id="SSF53335">
    <property type="entry name" value="S-adenosyl-L-methionine-dependent methyltransferases"/>
    <property type="match status" value="1"/>
</dbReference>
<evidence type="ECO:0000256" key="1">
    <source>
        <dbReference type="ARBA" id="ARBA00022603"/>
    </source>
</evidence>
<evidence type="ECO:0000259" key="4">
    <source>
        <dbReference type="SMART" id="SM00470"/>
    </source>
</evidence>
<gene>
    <name evidence="5" type="ORF">E0687_09985</name>
</gene>
<dbReference type="AlphaFoldDB" id="A0A4Y9F957"/>
<dbReference type="InterPro" id="IPR002941">
    <property type="entry name" value="DNA_methylase_N4/N6"/>
</dbReference>
<keyword evidence="2" id="KW-0808">Transferase</keyword>
<feature type="domain" description="ParB-like N-terminal" evidence="4">
    <location>
        <begin position="4"/>
        <end position="85"/>
    </location>
</feature>
<dbReference type="GO" id="GO:0005694">
    <property type="term" value="C:chromosome"/>
    <property type="evidence" value="ECO:0007669"/>
    <property type="project" value="TreeGrafter"/>
</dbReference>
<evidence type="ECO:0000313" key="5">
    <source>
        <dbReference type="EMBL" id="TFU25625.1"/>
    </source>
</evidence>
<keyword evidence="1" id="KW-0489">Methyltransferase</keyword>
<dbReference type="InterPro" id="IPR029063">
    <property type="entry name" value="SAM-dependent_MTases_sf"/>
</dbReference>
<dbReference type="EC" id="2.1.1.-" evidence="3"/>
<proteinExistence type="inferred from homology"/>
<evidence type="ECO:0000256" key="2">
    <source>
        <dbReference type="ARBA" id="ARBA00022679"/>
    </source>
</evidence>
<dbReference type="SMART" id="SM00470">
    <property type="entry name" value="ParB"/>
    <property type="match status" value="1"/>
</dbReference>
<dbReference type="GO" id="GO:0003677">
    <property type="term" value="F:DNA binding"/>
    <property type="evidence" value="ECO:0007669"/>
    <property type="project" value="InterPro"/>
</dbReference>
<dbReference type="InterPro" id="IPR003115">
    <property type="entry name" value="ParB_N"/>
</dbReference>
<name>A0A4Y9F957_9DEIN</name>
<dbReference type="GO" id="GO:0007059">
    <property type="term" value="P:chromosome segregation"/>
    <property type="evidence" value="ECO:0007669"/>
    <property type="project" value="TreeGrafter"/>
</dbReference>
<dbReference type="PRINTS" id="PR00508">
    <property type="entry name" value="S21N4MTFRASE"/>
</dbReference>
<evidence type="ECO:0000256" key="3">
    <source>
        <dbReference type="RuleBase" id="RU362026"/>
    </source>
</evidence>
<dbReference type="InterPro" id="IPR001091">
    <property type="entry name" value="RM_Methyltransferase"/>
</dbReference>
<dbReference type="GO" id="GO:0045881">
    <property type="term" value="P:positive regulation of sporulation resulting in formation of a cellular spore"/>
    <property type="evidence" value="ECO:0007669"/>
    <property type="project" value="TreeGrafter"/>
</dbReference>
<accession>A0A4Y9F957</accession>
<dbReference type="Proteomes" id="UP000297668">
    <property type="component" value="Unassembled WGS sequence"/>
</dbReference>
<dbReference type="RefSeq" id="WP_135260721.1">
    <property type="nucleotide sequence ID" value="NZ_SJZF01000018.1"/>
</dbReference>
<dbReference type="EMBL" id="SJZF01000018">
    <property type="protein sequence ID" value="TFU25625.1"/>
    <property type="molecule type" value="Genomic_DNA"/>
</dbReference>
<comment type="caution">
    <text evidence="5">The sequence shown here is derived from an EMBL/GenBank/DDBJ whole genome shotgun (WGS) entry which is preliminary data.</text>
</comment>
<dbReference type="PANTHER" id="PTHR33375:SF1">
    <property type="entry name" value="CHROMOSOME-PARTITIONING PROTEIN PARB-RELATED"/>
    <property type="match status" value="1"/>
</dbReference>
<dbReference type="Gene3D" id="3.40.50.150">
    <property type="entry name" value="Vaccinia Virus protein VP39"/>
    <property type="match status" value="1"/>
</dbReference>
<evidence type="ECO:0000313" key="6">
    <source>
        <dbReference type="Proteomes" id="UP000297668"/>
    </source>
</evidence>
<dbReference type="GO" id="GO:0008170">
    <property type="term" value="F:N-methyltransferase activity"/>
    <property type="evidence" value="ECO:0007669"/>
    <property type="project" value="InterPro"/>
</dbReference>
<dbReference type="InterPro" id="IPR050336">
    <property type="entry name" value="Chromosome_partition/occlusion"/>
</dbReference>
<comment type="similarity">
    <text evidence="3">Belongs to the N(4)/N(6)-methyltransferase family.</text>
</comment>
<protein>
    <recommendedName>
        <fullName evidence="3">Methyltransferase</fullName>
        <ecNumber evidence="3">2.1.1.-</ecNumber>
    </recommendedName>
</protein>
<reference evidence="5 6" key="1">
    <citation type="submission" date="2019-03" db="EMBL/GenBank/DDBJ databases">
        <title>Thermus tengchongensis species for the arsenic transformation mechanism.</title>
        <authorList>
            <person name="Yuan G.C."/>
        </authorList>
    </citation>
    <scope>NUCLEOTIDE SEQUENCE [LARGE SCALE GENOMIC DNA]</scope>
    <source>
        <strain evidence="5 6">15W</strain>
    </source>
</reference>
<sequence>MRTERWPLERVRAQPRRAVRDVDALARSIAEVGLLQPLVVAEDGTLLAGYHRYLALRELGWQEAPVVVLDLDALRRELATLEENLVRHELTELERAEHLRRQKEIYELLYPWTRDGVRQNLALTKVESGDEDPADTMTAGYKGNEEEDLSPIDSTPPFARHVERVAGVDERTVRRLVRIAERLTPETKGIVRGTKVEDNQKALLYLAKLPPEVQPRAARLMVEGVPPRLAAARAEREMRESAPIPAGADPLLPPEIVYIHGDFREGMANLVDGAAALVLTDPPYAEDAVGLYGDVARHAARVLAEGGSLLAYAGQSHLREVMEELGRHLRYWWTLALLHRHGGQTIFGKDVWIRWKPVLWYVRSGRGTAEIVPDLVEGSSPEKGAHPWAQGAEEVRPLIRALTLPGDLVLDPMAGSGAFLWAAFLEGRRAVGWEVDPERYEQGRAWLMEQYARWQEGREEEGYAAVD</sequence>
<dbReference type="PANTHER" id="PTHR33375">
    <property type="entry name" value="CHROMOSOME-PARTITIONING PROTEIN PARB-RELATED"/>
    <property type="match status" value="1"/>
</dbReference>
<dbReference type="Pfam" id="PF02195">
    <property type="entry name" value="ParB_N"/>
    <property type="match status" value="1"/>
</dbReference>